<evidence type="ECO:0000259" key="1">
    <source>
        <dbReference type="Pfam" id="PF01494"/>
    </source>
</evidence>
<sequence>MRNMRVLISGASVAGPALAYWLDRYGYEVTVVERYARLRPGGQAIDVRGTALEVCERMGVLEEIRAHSTGLRGMSTVDGDGKELSSTTEWTASGGRLDTPDVEILRDDLATILVGAGGKGIEYLFDDSIAALAQGPGEVAVTFRSGLSRTFDLVVAADGVHSSTRRLVFGPEENFIRPLGSYLAVWTVPNYLGLDRWQVAYLMNDADAWGGMVMSVRDNTEARVYVGFGSDEPPARVLGDRTPSEHKQLVAERYANARWEMPRLLEYMWGAPDFHFDAVAQIHMDSWSRGRVALLGDAGYCGSPASGQGTSMALVGAYVLAGELKAAGGDHTTAFAAYEHELRDFVTANQELALVNKERMDAELNGDDQDVYTNDFYKVVNSLTLKDY</sequence>
<dbReference type="Pfam" id="PF01494">
    <property type="entry name" value="FAD_binding_3"/>
    <property type="match status" value="1"/>
</dbReference>
<dbReference type="GO" id="GO:0071949">
    <property type="term" value="F:FAD binding"/>
    <property type="evidence" value="ECO:0007669"/>
    <property type="project" value="InterPro"/>
</dbReference>
<protein>
    <submittedName>
        <fullName evidence="2">FAD-dependent oxidoreductase</fullName>
    </submittedName>
</protein>
<dbReference type="Gene3D" id="3.50.50.60">
    <property type="entry name" value="FAD/NAD(P)-binding domain"/>
    <property type="match status" value="1"/>
</dbReference>
<evidence type="ECO:0000313" key="2">
    <source>
        <dbReference type="EMBL" id="RNG30761.1"/>
    </source>
</evidence>
<dbReference type="Gene3D" id="3.30.9.10">
    <property type="entry name" value="D-Amino Acid Oxidase, subunit A, domain 2"/>
    <property type="match status" value="1"/>
</dbReference>
<gene>
    <name evidence="2" type="ORF">EEJ42_09545</name>
</gene>
<keyword evidence="3" id="KW-1185">Reference proteome</keyword>
<accession>A0A3M8WPT6</accession>
<feature type="domain" description="FAD-binding" evidence="1">
    <location>
        <begin position="4"/>
        <end position="349"/>
    </location>
</feature>
<organism evidence="2 3">
    <name type="scientific">Streptomyces botrytidirepellens</name>
    <dbReference type="NCBI Taxonomy" id="2486417"/>
    <lineage>
        <taxon>Bacteria</taxon>
        <taxon>Bacillati</taxon>
        <taxon>Actinomycetota</taxon>
        <taxon>Actinomycetes</taxon>
        <taxon>Kitasatosporales</taxon>
        <taxon>Streptomycetaceae</taxon>
        <taxon>Streptomyces</taxon>
    </lineage>
</organism>
<dbReference type="RefSeq" id="WP_123099527.1">
    <property type="nucleotide sequence ID" value="NZ_RIBZ01000121.1"/>
</dbReference>
<dbReference type="InterPro" id="IPR002938">
    <property type="entry name" value="FAD-bd"/>
</dbReference>
<dbReference type="EMBL" id="RIBZ01000121">
    <property type="protein sequence ID" value="RNG30761.1"/>
    <property type="molecule type" value="Genomic_DNA"/>
</dbReference>
<dbReference type="PRINTS" id="PR00420">
    <property type="entry name" value="RNGMNOXGNASE"/>
</dbReference>
<name>A0A3M8WPT6_9ACTN</name>
<dbReference type="AlphaFoldDB" id="A0A3M8WPT6"/>
<comment type="caution">
    <text evidence="2">The sequence shown here is derived from an EMBL/GenBank/DDBJ whole genome shotgun (WGS) entry which is preliminary data.</text>
</comment>
<dbReference type="InterPro" id="IPR051704">
    <property type="entry name" value="FAD_aromatic-hydroxylase"/>
</dbReference>
<dbReference type="PANTHER" id="PTHR46865">
    <property type="entry name" value="OXIDOREDUCTASE-RELATED"/>
    <property type="match status" value="1"/>
</dbReference>
<dbReference type="SUPFAM" id="SSF51905">
    <property type="entry name" value="FAD/NAD(P)-binding domain"/>
    <property type="match status" value="1"/>
</dbReference>
<reference evidence="2 3" key="1">
    <citation type="submission" date="2018-11" db="EMBL/GenBank/DDBJ databases">
        <title>The Potential of Streptomyces as Biocontrol Agents against the Tomato grey mould, Botrytis cinerea (Gray mold) Frontiers in Microbiology.</title>
        <authorList>
            <person name="Li D."/>
        </authorList>
    </citation>
    <scope>NUCLEOTIDE SEQUENCE [LARGE SCALE GENOMIC DNA]</scope>
    <source>
        <strain evidence="2 3">NEAU-LD23</strain>
    </source>
</reference>
<dbReference type="PANTHER" id="PTHR46865:SF2">
    <property type="entry name" value="MONOOXYGENASE"/>
    <property type="match status" value="1"/>
</dbReference>
<evidence type="ECO:0000313" key="3">
    <source>
        <dbReference type="Proteomes" id="UP000275401"/>
    </source>
</evidence>
<dbReference type="InterPro" id="IPR036188">
    <property type="entry name" value="FAD/NAD-bd_sf"/>
</dbReference>
<proteinExistence type="predicted"/>
<dbReference type="Proteomes" id="UP000275401">
    <property type="component" value="Unassembled WGS sequence"/>
</dbReference>